<dbReference type="EMBL" id="JBHSCZ010000002">
    <property type="protein sequence ID" value="MFC4262789.1"/>
    <property type="molecule type" value="Genomic_DNA"/>
</dbReference>
<name>A0ABV8QUU0_9BACT</name>
<dbReference type="RefSeq" id="WP_379708579.1">
    <property type="nucleotide sequence ID" value="NZ_JBHSCZ010000002.1"/>
</dbReference>
<sequence length="178" mass="20071">MKIIYSILIGVLLNTSSMAQNNALGVDDAFMDLLIQMGPEIRAPKNIGSYPMLQNLELPIENKLAYQFLWQKNKYVKEEEANCNNIGFMLNKNTNVATLFFYKGKADNLFYFIDVQTYNYKTGKLIDELLQVGGFSKNGADCNMQINSFNEIIIKTLAAGEMNTVTLQISDKGKIKKS</sequence>
<proteinExistence type="predicted"/>
<organism evidence="2 3">
    <name type="scientific">Ferruginibacter yonginensis</name>
    <dbReference type="NCBI Taxonomy" id="1310416"/>
    <lineage>
        <taxon>Bacteria</taxon>
        <taxon>Pseudomonadati</taxon>
        <taxon>Bacteroidota</taxon>
        <taxon>Chitinophagia</taxon>
        <taxon>Chitinophagales</taxon>
        <taxon>Chitinophagaceae</taxon>
        <taxon>Ferruginibacter</taxon>
    </lineage>
</organism>
<feature type="signal peptide" evidence="1">
    <location>
        <begin position="1"/>
        <end position="19"/>
    </location>
</feature>
<keyword evidence="3" id="KW-1185">Reference proteome</keyword>
<evidence type="ECO:0000313" key="3">
    <source>
        <dbReference type="Proteomes" id="UP001595907"/>
    </source>
</evidence>
<keyword evidence="1" id="KW-0732">Signal</keyword>
<dbReference type="Proteomes" id="UP001595907">
    <property type="component" value="Unassembled WGS sequence"/>
</dbReference>
<reference evidence="3" key="1">
    <citation type="journal article" date="2019" name="Int. J. Syst. Evol. Microbiol.">
        <title>The Global Catalogue of Microorganisms (GCM) 10K type strain sequencing project: providing services to taxonomists for standard genome sequencing and annotation.</title>
        <authorList>
            <consortium name="The Broad Institute Genomics Platform"/>
            <consortium name="The Broad Institute Genome Sequencing Center for Infectious Disease"/>
            <person name="Wu L."/>
            <person name="Ma J."/>
        </authorList>
    </citation>
    <scope>NUCLEOTIDE SEQUENCE [LARGE SCALE GENOMIC DNA]</scope>
    <source>
        <strain evidence="3">CECT 8289</strain>
    </source>
</reference>
<comment type="caution">
    <text evidence="2">The sequence shown here is derived from an EMBL/GenBank/DDBJ whole genome shotgun (WGS) entry which is preliminary data.</text>
</comment>
<evidence type="ECO:0000313" key="2">
    <source>
        <dbReference type="EMBL" id="MFC4262789.1"/>
    </source>
</evidence>
<feature type="chain" id="PRO_5045337715" description="DUF4251 domain-containing protein" evidence="1">
    <location>
        <begin position="20"/>
        <end position="178"/>
    </location>
</feature>
<evidence type="ECO:0000256" key="1">
    <source>
        <dbReference type="SAM" id="SignalP"/>
    </source>
</evidence>
<gene>
    <name evidence="2" type="ORF">ACFOWM_07875</name>
</gene>
<evidence type="ECO:0008006" key="4">
    <source>
        <dbReference type="Google" id="ProtNLM"/>
    </source>
</evidence>
<protein>
    <recommendedName>
        <fullName evidence="4">DUF4251 domain-containing protein</fullName>
    </recommendedName>
</protein>
<accession>A0ABV8QUU0</accession>